<feature type="compositionally biased region" description="Polar residues" evidence="1">
    <location>
        <begin position="43"/>
        <end position="58"/>
    </location>
</feature>
<feature type="signal peptide" evidence="2">
    <location>
        <begin position="1"/>
        <end position="27"/>
    </location>
</feature>
<feature type="region of interest" description="Disordered" evidence="1">
    <location>
        <begin position="32"/>
        <end position="63"/>
    </location>
</feature>
<evidence type="ECO:0000256" key="2">
    <source>
        <dbReference type="SAM" id="SignalP"/>
    </source>
</evidence>
<feature type="compositionally biased region" description="Low complexity" evidence="1">
    <location>
        <begin position="32"/>
        <end position="42"/>
    </location>
</feature>
<evidence type="ECO:0000313" key="4">
    <source>
        <dbReference type="Proteomes" id="UP000760545"/>
    </source>
</evidence>
<evidence type="ECO:0000256" key="1">
    <source>
        <dbReference type="SAM" id="MobiDB-lite"/>
    </source>
</evidence>
<name>A0ABX1DMG6_9FLAO</name>
<keyword evidence="4" id="KW-1185">Reference proteome</keyword>
<feature type="chain" id="PRO_5047111415" evidence="2">
    <location>
        <begin position="28"/>
        <end position="80"/>
    </location>
</feature>
<comment type="caution">
    <text evidence="3">The sequence shown here is derived from an EMBL/GenBank/DDBJ whole genome shotgun (WGS) entry which is preliminary data.</text>
</comment>
<sequence length="80" mass="8594">MREFLLKFTGATRFVLLLMIFTLPAAAVVGQTETPSTTTTSPNLQAYSEANLPNPTVTSDKDDYAPGEIAIITGTGWTLD</sequence>
<gene>
    <name evidence="3" type="ORF">HC176_18255</name>
</gene>
<proteinExistence type="predicted"/>
<reference evidence="3 4" key="1">
    <citation type="submission" date="2020-03" db="EMBL/GenBank/DDBJ databases">
        <title>Tamlana sp. nov, isolated from XXX.</title>
        <authorList>
            <person name="Cao W.R."/>
        </authorList>
    </citation>
    <scope>NUCLEOTIDE SEQUENCE [LARGE SCALE GENOMIC DNA]</scope>
    <source>
        <strain evidence="3 4">HST1-43</strain>
    </source>
</reference>
<organism evidence="3 4">
    <name type="scientific">Tamlana crocina</name>
    <dbReference type="NCBI Taxonomy" id="393006"/>
    <lineage>
        <taxon>Bacteria</taxon>
        <taxon>Pseudomonadati</taxon>
        <taxon>Bacteroidota</taxon>
        <taxon>Flavobacteriia</taxon>
        <taxon>Flavobacteriales</taxon>
        <taxon>Flavobacteriaceae</taxon>
        <taxon>Tamlana</taxon>
    </lineage>
</organism>
<evidence type="ECO:0000313" key="3">
    <source>
        <dbReference type="EMBL" id="NJX17416.1"/>
    </source>
</evidence>
<protein>
    <submittedName>
        <fullName evidence="3">Uncharacterized protein</fullName>
    </submittedName>
</protein>
<accession>A0ABX1DMG6</accession>
<dbReference type="EMBL" id="JAAVJS010000605">
    <property type="protein sequence ID" value="NJX17416.1"/>
    <property type="molecule type" value="Genomic_DNA"/>
</dbReference>
<dbReference type="Proteomes" id="UP000760545">
    <property type="component" value="Unassembled WGS sequence"/>
</dbReference>
<dbReference type="RefSeq" id="WP_167920413.1">
    <property type="nucleotide sequence ID" value="NZ_JAAVJS010000605.1"/>
</dbReference>
<keyword evidence="2" id="KW-0732">Signal</keyword>
<feature type="non-terminal residue" evidence="3">
    <location>
        <position position="80"/>
    </location>
</feature>